<evidence type="ECO:0000313" key="2">
    <source>
        <dbReference type="Proteomes" id="UP000287394"/>
    </source>
</evidence>
<reference evidence="1 2" key="1">
    <citation type="journal article" date="2019" name="Int. J. Syst. Evol. Microbiol.">
        <title>Capsulimonas corticalis gen. nov., sp. nov., an aerobic capsulated bacterium, of a novel bacterial order, Capsulimonadales ord. nov., of the class Armatimonadia of the phylum Armatimonadetes.</title>
        <authorList>
            <person name="Li J."/>
            <person name="Kudo C."/>
            <person name="Tonouchi A."/>
        </authorList>
    </citation>
    <scope>NUCLEOTIDE SEQUENCE [LARGE SCALE GENOMIC DNA]</scope>
    <source>
        <strain evidence="1 2">AX-7</strain>
    </source>
</reference>
<protein>
    <submittedName>
        <fullName evidence="1">Uncharacterized protein</fullName>
    </submittedName>
</protein>
<dbReference type="Proteomes" id="UP000287394">
    <property type="component" value="Chromosome"/>
</dbReference>
<name>A0A402CS70_9BACT</name>
<dbReference type="AlphaFoldDB" id="A0A402CS70"/>
<dbReference type="KEGG" id="ccot:CCAX7_003170"/>
<sequence length="123" mass="13222">MDHIKGALKSINIFCESCLAYDTPMNAIITAAERSVTKLAILAFRCSALFAKIDAAVDPPPRITPRIDESAIRLSSAKASLRQSLLGNGGRGELKGARMPVRNIIVIAPESAPSIIFRSIVFL</sequence>
<dbReference type="EMBL" id="AP025739">
    <property type="protein sequence ID" value="BDI28266.1"/>
    <property type="molecule type" value="Genomic_DNA"/>
</dbReference>
<proteinExistence type="predicted"/>
<accession>A0A402CS70</accession>
<organism evidence="1 2">
    <name type="scientific">Capsulimonas corticalis</name>
    <dbReference type="NCBI Taxonomy" id="2219043"/>
    <lineage>
        <taxon>Bacteria</taxon>
        <taxon>Bacillati</taxon>
        <taxon>Armatimonadota</taxon>
        <taxon>Armatimonadia</taxon>
        <taxon>Capsulimonadales</taxon>
        <taxon>Capsulimonadaceae</taxon>
        <taxon>Capsulimonas</taxon>
    </lineage>
</organism>
<keyword evidence="2" id="KW-1185">Reference proteome</keyword>
<gene>
    <name evidence="1" type="ORF">CCAX7_003170</name>
</gene>
<evidence type="ECO:0000313" key="1">
    <source>
        <dbReference type="EMBL" id="BDI28266.1"/>
    </source>
</evidence>